<keyword evidence="3" id="KW-1185">Reference proteome</keyword>
<accession>E4ZWH1</accession>
<name>E4ZWH1_LEPMJ</name>
<evidence type="ECO:0000313" key="2">
    <source>
        <dbReference type="EMBL" id="CBX95947.1"/>
    </source>
</evidence>
<dbReference type="Proteomes" id="UP000002668">
    <property type="component" value="Genome"/>
</dbReference>
<evidence type="ECO:0000256" key="1">
    <source>
        <dbReference type="SAM" id="MobiDB-lite"/>
    </source>
</evidence>
<sequence length="86" mass="9565">MAVPSTCDGFNGLSCEKGRAWPVWLLRLSRTSPLKRSDYLGYLCEVPTLRSPPVASALTRPPNDKQQHMDHTPPAGHPRLFFFAAT</sequence>
<organism evidence="3">
    <name type="scientific">Leptosphaeria maculans (strain JN3 / isolate v23.1.3 / race Av1-4-5-6-7-8)</name>
    <name type="common">Blackleg fungus</name>
    <name type="synonym">Phoma lingam</name>
    <dbReference type="NCBI Taxonomy" id="985895"/>
    <lineage>
        <taxon>Eukaryota</taxon>
        <taxon>Fungi</taxon>
        <taxon>Dikarya</taxon>
        <taxon>Ascomycota</taxon>
        <taxon>Pezizomycotina</taxon>
        <taxon>Dothideomycetes</taxon>
        <taxon>Pleosporomycetidae</taxon>
        <taxon>Pleosporales</taxon>
        <taxon>Pleosporineae</taxon>
        <taxon>Leptosphaeriaceae</taxon>
        <taxon>Plenodomus</taxon>
        <taxon>Plenodomus lingam/Leptosphaeria maculans species complex</taxon>
    </lineage>
</organism>
<dbReference type="InParanoid" id="E4ZWH1"/>
<dbReference type="HOGENOM" id="CLU_2498267_0_0_1"/>
<evidence type="ECO:0000313" key="3">
    <source>
        <dbReference type="Proteomes" id="UP000002668"/>
    </source>
</evidence>
<dbReference type="VEuPathDB" id="FungiDB:LEMA_uP030990.1"/>
<proteinExistence type="predicted"/>
<gene>
    <name evidence="2" type="ORF">LEMA_uP030990.1</name>
</gene>
<feature type="compositionally biased region" description="Basic and acidic residues" evidence="1">
    <location>
        <begin position="62"/>
        <end position="71"/>
    </location>
</feature>
<reference evidence="3" key="1">
    <citation type="journal article" date="2011" name="Nat. Commun.">
        <title>Effector diversification within compartments of the Leptosphaeria maculans genome affected by Repeat-Induced Point mutations.</title>
        <authorList>
            <person name="Rouxel T."/>
            <person name="Grandaubert J."/>
            <person name="Hane J.K."/>
            <person name="Hoede C."/>
            <person name="van de Wouw A.P."/>
            <person name="Couloux A."/>
            <person name="Dominguez V."/>
            <person name="Anthouard V."/>
            <person name="Bally P."/>
            <person name="Bourras S."/>
            <person name="Cozijnsen A.J."/>
            <person name="Ciuffetti L.M."/>
            <person name="Degrave A."/>
            <person name="Dilmaghani A."/>
            <person name="Duret L."/>
            <person name="Fudal I."/>
            <person name="Goodwin S.B."/>
            <person name="Gout L."/>
            <person name="Glaser N."/>
            <person name="Linglin J."/>
            <person name="Kema G.H.J."/>
            <person name="Lapalu N."/>
            <person name="Lawrence C.B."/>
            <person name="May K."/>
            <person name="Meyer M."/>
            <person name="Ollivier B."/>
            <person name="Poulain J."/>
            <person name="Schoch C.L."/>
            <person name="Simon A."/>
            <person name="Spatafora J.W."/>
            <person name="Stachowiak A."/>
            <person name="Turgeon B.G."/>
            <person name="Tyler B.M."/>
            <person name="Vincent D."/>
            <person name="Weissenbach J."/>
            <person name="Amselem J."/>
            <person name="Quesneville H."/>
            <person name="Oliver R.P."/>
            <person name="Wincker P."/>
            <person name="Balesdent M.-H."/>
            <person name="Howlett B.J."/>
        </authorList>
    </citation>
    <scope>NUCLEOTIDE SEQUENCE [LARGE SCALE GENOMIC DNA]</scope>
    <source>
        <strain evidence="3">JN3 / isolate v23.1.3 / race Av1-4-5-6-7-8</strain>
    </source>
</reference>
<protein>
    <submittedName>
        <fullName evidence="2">Predicted protein</fullName>
    </submittedName>
</protein>
<feature type="region of interest" description="Disordered" evidence="1">
    <location>
        <begin position="53"/>
        <end position="77"/>
    </location>
</feature>
<dbReference type="AlphaFoldDB" id="E4ZWH1"/>
<dbReference type="EMBL" id="FP929127">
    <property type="protein sequence ID" value="CBX95947.1"/>
    <property type="molecule type" value="Genomic_DNA"/>
</dbReference>
<dbReference type="GeneID" id="13281860"/>